<evidence type="ECO:0000256" key="12">
    <source>
        <dbReference type="ARBA" id="ARBA00022842"/>
    </source>
</evidence>
<evidence type="ECO:0000256" key="10">
    <source>
        <dbReference type="ARBA" id="ARBA00022835"/>
    </source>
</evidence>
<organism evidence="16">
    <name type="scientific">Capitella teleta</name>
    <name type="common">Polychaete worm</name>
    <dbReference type="NCBI Taxonomy" id="283909"/>
    <lineage>
        <taxon>Eukaryota</taxon>
        <taxon>Metazoa</taxon>
        <taxon>Spiralia</taxon>
        <taxon>Lophotrochozoa</taxon>
        <taxon>Annelida</taxon>
        <taxon>Polychaeta</taxon>
        <taxon>Sedentaria</taxon>
        <taxon>Scolecida</taxon>
        <taxon>Capitellidae</taxon>
        <taxon>Capitella</taxon>
    </lineage>
</organism>
<protein>
    <recommendedName>
        <fullName evidence="6">DIS3-like exonuclease 1</fullName>
        <ecNumber evidence="5">3.1.13.1</ecNumber>
    </recommendedName>
</protein>
<evidence type="ECO:0000313" key="16">
    <source>
        <dbReference type="EMBL" id="ELU13403.1"/>
    </source>
</evidence>
<evidence type="ECO:0000313" key="17">
    <source>
        <dbReference type="EnsemblMetazoa" id="CapteP108980"/>
    </source>
</evidence>
<dbReference type="GO" id="GO:0006402">
    <property type="term" value="P:mRNA catabolic process"/>
    <property type="evidence" value="ECO:0007669"/>
    <property type="project" value="TreeGrafter"/>
</dbReference>
<dbReference type="GO" id="GO:0003723">
    <property type="term" value="F:RNA binding"/>
    <property type="evidence" value="ECO:0007669"/>
    <property type="project" value="UniProtKB-KW"/>
</dbReference>
<dbReference type="InterPro" id="IPR022966">
    <property type="entry name" value="RNase_II/R_CS"/>
</dbReference>
<dbReference type="PROSITE" id="PS01175">
    <property type="entry name" value="RIBONUCLEASE_II"/>
    <property type="match status" value="1"/>
</dbReference>
<dbReference type="EnsemblMetazoa" id="CapteT108980">
    <property type="protein sequence ID" value="CapteP108980"/>
    <property type="gene ID" value="CapteG108980"/>
</dbReference>
<evidence type="ECO:0000256" key="8">
    <source>
        <dbReference type="ARBA" id="ARBA00022722"/>
    </source>
</evidence>
<dbReference type="OrthoDB" id="372421at2759"/>
<evidence type="ECO:0000256" key="13">
    <source>
        <dbReference type="ARBA" id="ARBA00022884"/>
    </source>
</evidence>
<feature type="domain" description="RNB" evidence="15">
    <location>
        <begin position="455"/>
        <end position="810"/>
    </location>
</feature>
<keyword evidence="8" id="KW-0540">Nuclease</keyword>
<comment type="similarity">
    <text evidence="4 14">Belongs to the RNR ribonuclease family.</text>
</comment>
<evidence type="ECO:0000256" key="1">
    <source>
        <dbReference type="ARBA" id="ARBA00001849"/>
    </source>
</evidence>
<evidence type="ECO:0000256" key="4">
    <source>
        <dbReference type="ARBA" id="ARBA00005785"/>
    </source>
</evidence>
<dbReference type="Pfam" id="PF17216">
    <property type="entry name" value="Rrp44_CSD1"/>
    <property type="match status" value="1"/>
</dbReference>
<dbReference type="GO" id="GO:0008859">
    <property type="term" value="F:exoribonuclease II activity"/>
    <property type="evidence" value="ECO:0007669"/>
    <property type="project" value="UniProtKB-EC"/>
</dbReference>
<dbReference type="Pfam" id="PF17849">
    <property type="entry name" value="OB_Dis3"/>
    <property type="match status" value="1"/>
</dbReference>
<keyword evidence="9" id="KW-0378">Hydrolase</keyword>
<dbReference type="GO" id="GO:0010467">
    <property type="term" value="P:gene expression"/>
    <property type="evidence" value="ECO:0007669"/>
    <property type="project" value="UniProtKB-ARBA"/>
</dbReference>
<evidence type="ECO:0000256" key="7">
    <source>
        <dbReference type="ARBA" id="ARBA00022490"/>
    </source>
</evidence>
<sequence>MPLEKTEKLVRLCNAQGKRISGALQVVREHYLREDVPCFSALCLAGCQNIQDPLLPILADNLTHYLVPDCGVVAEYLEVLEDENIQGVILTKTVVQHIQREGGRRLYNRLQNLMKIPSKGVVTFPNEFQKYAYCPRQPNESTSAWKTRNVYSACEWYVNHLASQIAIVMLTTDDKVVDDYMLRNPGVHVLTLKKYLDAFLPKAKGVHELYESLTSSLHASATNDVDQTTYLSSEAIQSGIKTGILVQGTLNVNKHNAMHEAFVRPSGASNRALQEDVLLVGSSARNRAIHGDLVVTELLPKHLWRPRSCDLKENKTDGGERVMPTGRVVGVLQRRWRDYVASFEVDNQKRRVGKVLVVPMDWRIPKIRISTTQAEALRSHRIIVRLDNWEVGSQYPNGHFVRSLGPAGQVETEISAILIEHNLQVPPFADGLMSEMPVNTDSNPWVMAESEVKTRRDLRQSHLVFSIDPKGCEDVDDALSIRHLSNGKMELGVHIADVTHFVAANSLTDLEAKQRATTVYLADRRYDMLPAVLSADLCSLLSGVDRYAVSVIWTLDQDCQVLDVWYGRTVIHSSYKLFYEMAQSIHDGAADEEIIENVPELQNNPDHLKKKISELRSAVNSLMSTARKIQARRTRQGALQLEGVEVQVQIDKTSAQQNITDVIPKEALEIHETIAECMIFANHWVAKKICETYPNQALLRHHPLPRQEDFGRLQSCASVRGFSINTTDNKTLAESLDRCVIDGDATFNKLLRSLATQAMSNASYFSTGALARDQFFHYGLALPYYTHFTSPIRRYADILVHRQLLAAVKTAADDNLPSCNALQEMAEHINSKHKMSQDAQKESVRLFQCLYFASKPEDDDCRLADAVIFTVRANGLLVFVPRYGLRGAVYLRQKDGMVALCQEQGGCPVVQWVGGSLRASETSVSVNTPFGDQHYKLMDHITVCITVQESHAHSQELRMQLHSNQPFTSAAAQVDPKHQKAHIIEVNCFLCEMGSSYH</sequence>
<accession>R7V3H9</accession>
<dbReference type="Pfam" id="PF00773">
    <property type="entry name" value="RNB"/>
    <property type="match status" value="1"/>
</dbReference>
<dbReference type="Gene3D" id="2.40.50.700">
    <property type="match status" value="1"/>
</dbReference>
<dbReference type="SMART" id="SM00955">
    <property type="entry name" value="RNB"/>
    <property type="match status" value="1"/>
</dbReference>
<dbReference type="AlphaFoldDB" id="R7V3H9"/>
<evidence type="ECO:0000259" key="15">
    <source>
        <dbReference type="SMART" id="SM00955"/>
    </source>
</evidence>
<comment type="subcellular location">
    <subcellularLocation>
        <location evidence="3">Cytoplasm</location>
    </subcellularLocation>
</comment>
<keyword evidence="10" id="KW-0271">Exosome</keyword>
<dbReference type="GO" id="GO:0019899">
    <property type="term" value="F:enzyme binding"/>
    <property type="evidence" value="ECO:0007669"/>
    <property type="project" value="UniProtKB-ARBA"/>
</dbReference>
<evidence type="ECO:0000256" key="3">
    <source>
        <dbReference type="ARBA" id="ARBA00004496"/>
    </source>
</evidence>
<dbReference type="Gene3D" id="2.40.50.140">
    <property type="entry name" value="Nucleic acid-binding proteins"/>
    <property type="match status" value="1"/>
</dbReference>
<dbReference type="InterPro" id="IPR033771">
    <property type="entry name" value="Rrp44_CSD1"/>
</dbReference>
<dbReference type="Proteomes" id="UP000014760">
    <property type="component" value="Unassembled WGS sequence"/>
</dbReference>
<evidence type="ECO:0000256" key="2">
    <source>
        <dbReference type="ARBA" id="ARBA00001946"/>
    </source>
</evidence>
<dbReference type="Gene3D" id="3.40.50.1010">
    <property type="entry name" value="5'-nuclease"/>
    <property type="match status" value="1"/>
</dbReference>
<reference evidence="18" key="1">
    <citation type="submission" date="2012-12" db="EMBL/GenBank/DDBJ databases">
        <authorList>
            <person name="Hellsten U."/>
            <person name="Grimwood J."/>
            <person name="Chapman J.A."/>
            <person name="Shapiro H."/>
            <person name="Aerts A."/>
            <person name="Otillar R.P."/>
            <person name="Terry A.Y."/>
            <person name="Boore J.L."/>
            <person name="Simakov O."/>
            <person name="Marletaz F."/>
            <person name="Cho S.-J."/>
            <person name="Edsinger-Gonzales E."/>
            <person name="Havlak P."/>
            <person name="Kuo D.-H."/>
            <person name="Larsson T."/>
            <person name="Lv J."/>
            <person name="Arendt D."/>
            <person name="Savage R."/>
            <person name="Osoegawa K."/>
            <person name="de Jong P."/>
            <person name="Lindberg D.R."/>
            <person name="Seaver E.C."/>
            <person name="Weisblat D.A."/>
            <person name="Putnam N.H."/>
            <person name="Grigoriev I.V."/>
            <person name="Rokhsar D.S."/>
        </authorList>
    </citation>
    <scope>NUCLEOTIDE SEQUENCE</scope>
    <source>
        <strain evidence="18">I ESC-2004</strain>
    </source>
</reference>
<dbReference type="Gene3D" id="2.40.50.690">
    <property type="match status" value="1"/>
</dbReference>
<dbReference type="HOGENOM" id="CLU_002333_5_0_1"/>
<keyword evidence="13" id="KW-0694">RNA-binding</keyword>
<dbReference type="GO" id="GO:0016075">
    <property type="term" value="P:rRNA catabolic process"/>
    <property type="evidence" value="ECO:0007669"/>
    <property type="project" value="TreeGrafter"/>
</dbReference>
<reference evidence="17" key="3">
    <citation type="submission" date="2015-06" db="UniProtKB">
        <authorList>
            <consortium name="EnsemblMetazoa"/>
        </authorList>
    </citation>
    <scope>IDENTIFICATION</scope>
</reference>
<gene>
    <name evidence="16" type="ORF">CAPTEDRAFT_108980</name>
</gene>
<evidence type="ECO:0000256" key="11">
    <source>
        <dbReference type="ARBA" id="ARBA00022839"/>
    </source>
</evidence>
<dbReference type="OMA" id="VIRIDGW"/>
<dbReference type="EC" id="3.1.13.1" evidence="5"/>
<dbReference type="FunFam" id="2.40.50.700:FF:000004">
    <property type="entry name" value="Exosome complex exonuclease RRP44 homolog A"/>
    <property type="match status" value="1"/>
</dbReference>
<dbReference type="InterPro" id="IPR012340">
    <property type="entry name" value="NA-bd_OB-fold"/>
</dbReference>
<name>R7V3H9_CAPTE</name>
<keyword evidence="7" id="KW-0963">Cytoplasm</keyword>
<evidence type="ECO:0000256" key="6">
    <source>
        <dbReference type="ARBA" id="ARBA00016366"/>
    </source>
</evidence>
<comment type="catalytic activity">
    <reaction evidence="1">
        <text>Exonucleolytic cleavage in the 3'- to 5'-direction to yield nucleoside 5'-phosphates.</text>
        <dbReference type="EC" id="3.1.13.1"/>
    </reaction>
</comment>
<dbReference type="GO" id="GO:0000177">
    <property type="term" value="C:cytoplasmic exosome (RNase complex)"/>
    <property type="evidence" value="ECO:0007669"/>
    <property type="project" value="TreeGrafter"/>
</dbReference>
<evidence type="ECO:0000313" key="18">
    <source>
        <dbReference type="Proteomes" id="UP000014760"/>
    </source>
</evidence>
<dbReference type="InterPro" id="IPR041505">
    <property type="entry name" value="Dis3_CSD2"/>
</dbReference>
<reference evidence="16 18" key="2">
    <citation type="journal article" date="2013" name="Nature">
        <title>Insights into bilaterian evolution from three spiralian genomes.</title>
        <authorList>
            <person name="Simakov O."/>
            <person name="Marletaz F."/>
            <person name="Cho S.J."/>
            <person name="Edsinger-Gonzales E."/>
            <person name="Havlak P."/>
            <person name="Hellsten U."/>
            <person name="Kuo D.H."/>
            <person name="Larsson T."/>
            <person name="Lv J."/>
            <person name="Arendt D."/>
            <person name="Savage R."/>
            <person name="Osoegawa K."/>
            <person name="de Jong P."/>
            <person name="Grimwood J."/>
            <person name="Chapman J.A."/>
            <person name="Shapiro H."/>
            <person name="Aerts A."/>
            <person name="Otillar R.P."/>
            <person name="Terry A.Y."/>
            <person name="Boore J.L."/>
            <person name="Grigoriev I.V."/>
            <person name="Lindberg D.R."/>
            <person name="Seaver E.C."/>
            <person name="Weisblat D.A."/>
            <person name="Putnam N.H."/>
            <person name="Rokhsar D.S."/>
        </authorList>
    </citation>
    <scope>NUCLEOTIDE SEQUENCE</scope>
    <source>
        <strain evidence="16 18">I ESC-2004</strain>
    </source>
</reference>
<dbReference type="EMBL" id="KB295236">
    <property type="protein sequence ID" value="ELU13403.1"/>
    <property type="molecule type" value="Genomic_DNA"/>
</dbReference>
<proteinExistence type="inferred from homology"/>
<dbReference type="InterPro" id="IPR050180">
    <property type="entry name" value="RNR_Ribonuclease"/>
</dbReference>
<dbReference type="PANTHER" id="PTHR23355">
    <property type="entry name" value="RIBONUCLEASE"/>
    <property type="match status" value="1"/>
</dbReference>
<dbReference type="FunFam" id="3.40.50.1010:FF:000021">
    <property type="entry name" value="DIS3-like exonuclease 1 isoform X1"/>
    <property type="match status" value="1"/>
</dbReference>
<keyword evidence="12" id="KW-0460">Magnesium</keyword>
<dbReference type="EMBL" id="AMQN01005144">
    <property type="status" value="NOT_ANNOTATED_CDS"/>
    <property type="molecule type" value="Genomic_DNA"/>
</dbReference>
<dbReference type="CDD" id="cd09862">
    <property type="entry name" value="PIN_Rrp44-like"/>
    <property type="match status" value="1"/>
</dbReference>
<evidence type="ECO:0000256" key="14">
    <source>
        <dbReference type="RuleBase" id="RU003901"/>
    </source>
</evidence>
<evidence type="ECO:0000256" key="5">
    <source>
        <dbReference type="ARBA" id="ARBA00012163"/>
    </source>
</evidence>
<keyword evidence="18" id="KW-1185">Reference proteome</keyword>
<keyword evidence="11" id="KW-0269">Exonuclease</keyword>
<evidence type="ECO:0000256" key="9">
    <source>
        <dbReference type="ARBA" id="ARBA00022801"/>
    </source>
</evidence>
<dbReference type="PANTHER" id="PTHR23355:SF30">
    <property type="entry name" value="DIS3-LIKE EXONUCLEASE 1"/>
    <property type="match status" value="1"/>
</dbReference>
<dbReference type="InterPro" id="IPR001900">
    <property type="entry name" value="RNase_II/R"/>
</dbReference>
<comment type="cofactor">
    <cofactor evidence="2">
        <name>Mg(2+)</name>
        <dbReference type="ChEBI" id="CHEBI:18420"/>
    </cofactor>
</comment>
<dbReference type="SUPFAM" id="SSF50249">
    <property type="entry name" value="Nucleic acid-binding proteins"/>
    <property type="match status" value="3"/>
</dbReference>
<dbReference type="STRING" id="283909.R7V3H9"/>